<dbReference type="SUPFAM" id="SSF52540">
    <property type="entry name" value="P-loop containing nucleoside triphosphate hydrolases"/>
    <property type="match status" value="1"/>
</dbReference>
<dbReference type="InterPro" id="IPR014721">
    <property type="entry name" value="Ribsml_uS5_D2-typ_fold_subgr"/>
</dbReference>
<dbReference type="SMART" id="SM00382">
    <property type="entry name" value="AAA"/>
    <property type="match status" value="1"/>
</dbReference>
<dbReference type="PRINTS" id="PR01657">
    <property type="entry name" value="MCMFAMILY"/>
</dbReference>
<dbReference type="SUPFAM" id="SSF54211">
    <property type="entry name" value="Ribosomal protein S5 domain 2-like"/>
    <property type="match status" value="1"/>
</dbReference>
<dbReference type="PANTHER" id="PTHR32039">
    <property type="entry name" value="MAGNESIUM-CHELATASE SUBUNIT CHLI"/>
    <property type="match status" value="1"/>
</dbReference>
<dbReference type="OrthoDB" id="9813147at2"/>
<dbReference type="Gene3D" id="3.40.50.300">
    <property type="entry name" value="P-loop containing nucleotide triphosphate hydrolases"/>
    <property type="match status" value="1"/>
</dbReference>
<dbReference type="InterPro" id="IPR045006">
    <property type="entry name" value="CHLI-like"/>
</dbReference>
<evidence type="ECO:0000256" key="2">
    <source>
        <dbReference type="ARBA" id="ARBA00022741"/>
    </source>
</evidence>
<dbReference type="EMBL" id="FNRJ01000006">
    <property type="protein sequence ID" value="SEA72557.1"/>
    <property type="molecule type" value="Genomic_DNA"/>
</dbReference>
<name>A0A1H4DJ07_9GAMM</name>
<comment type="similarity">
    <text evidence="1">Belongs to the Mg-chelatase subunits D/I family. ComM subfamily.</text>
</comment>
<dbReference type="AlphaFoldDB" id="A0A1H4DJ07"/>
<evidence type="ECO:0000256" key="1">
    <source>
        <dbReference type="ARBA" id="ARBA00006354"/>
    </source>
</evidence>
<dbReference type="Pfam" id="PF01078">
    <property type="entry name" value="Mg_chelatase"/>
    <property type="match status" value="1"/>
</dbReference>
<keyword evidence="3" id="KW-0067">ATP-binding</keyword>
<dbReference type="InterPro" id="IPR020568">
    <property type="entry name" value="Ribosomal_Su5_D2-typ_SF"/>
</dbReference>
<dbReference type="Pfam" id="PF13541">
    <property type="entry name" value="ChlI"/>
    <property type="match status" value="1"/>
</dbReference>
<dbReference type="GO" id="GO:0005524">
    <property type="term" value="F:ATP binding"/>
    <property type="evidence" value="ECO:0007669"/>
    <property type="project" value="UniProtKB-KW"/>
</dbReference>
<proteinExistence type="inferred from homology"/>
<dbReference type="RefSeq" id="WP_091826122.1">
    <property type="nucleotide sequence ID" value="NZ_FNRJ01000006.1"/>
</dbReference>
<dbReference type="PROSITE" id="PS50051">
    <property type="entry name" value="MCM_2"/>
    <property type="match status" value="1"/>
</dbReference>
<dbReference type="InterPro" id="IPR025158">
    <property type="entry name" value="Mg_chelat-rel_C"/>
</dbReference>
<dbReference type="STRING" id="1122198.SAMN02745729_106118"/>
<dbReference type="NCBIfam" id="NF007365">
    <property type="entry name" value="PRK09862.1"/>
    <property type="match status" value="1"/>
</dbReference>
<dbReference type="Gene3D" id="3.30.230.10">
    <property type="match status" value="1"/>
</dbReference>
<dbReference type="PANTHER" id="PTHR32039:SF7">
    <property type="entry name" value="COMPETENCE PROTEIN COMM"/>
    <property type="match status" value="1"/>
</dbReference>
<keyword evidence="6" id="KW-1185">Reference proteome</keyword>
<keyword evidence="2" id="KW-0547">Nucleotide-binding</keyword>
<dbReference type="Pfam" id="PF13335">
    <property type="entry name" value="Mg_chelatase_C"/>
    <property type="match status" value="1"/>
</dbReference>
<gene>
    <name evidence="5" type="ORF">SAMN02745729_106118</name>
</gene>
<dbReference type="InterPro" id="IPR003593">
    <property type="entry name" value="AAA+_ATPase"/>
</dbReference>
<feature type="domain" description="MCM C-terminal AAA(+) ATPase" evidence="4">
    <location>
        <begin position="290"/>
        <end position="385"/>
    </location>
</feature>
<evidence type="ECO:0000313" key="5">
    <source>
        <dbReference type="EMBL" id="SEA72557.1"/>
    </source>
</evidence>
<protein>
    <submittedName>
        <fullName evidence="5">Magnesium chelatase family protein</fullName>
    </submittedName>
</protein>
<evidence type="ECO:0000256" key="3">
    <source>
        <dbReference type="ARBA" id="ARBA00022840"/>
    </source>
</evidence>
<organism evidence="5 6">
    <name type="scientific">Marinobacterium iners DSM 11526</name>
    <dbReference type="NCBI Taxonomy" id="1122198"/>
    <lineage>
        <taxon>Bacteria</taxon>
        <taxon>Pseudomonadati</taxon>
        <taxon>Pseudomonadota</taxon>
        <taxon>Gammaproteobacteria</taxon>
        <taxon>Oceanospirillales</taxon>
        <taxon>Oceanospirillaceae</taxon>
        <taxon>Marinobacterium</taxon>
    </lineage>
</organism>
<dbReference type="InterPro" id="IPR027417">
    <property type="entry name" value="P-loop_NTPase"/>
</dbReference>
<dbReference type="InterPro" id="IPR000523">
    <property type="entry name" value="Mg_chelatse_chII-like_cat_dom"/>
</dbReference>
<evidence type="ECO:0000313" key="6">
    <source>
        <dbReference type="Proteomes" id="UP000242469"/>
    </source>
</evidence>
<dbReference type="NCBIfam" id="TIGR00368">
    <property type="entry name" value="YifB family Mg chelatase-like AAA ATPase"/>
    <property type="match status" value="1"/>
</dbReference>
<reference evidence="6" key="1">
    <citation type="submission" date="2016-10" db="EMBL/GenBank/DDBJ databases">
        <authorList>
            <person name="Varghese N."/>
            <person name="Submissions S."/>
        </authorList>
    </citation>
    <scope>NUCLEOTIDE SEQUENCE [LARGE SCALE GENOMIC DNA]</scope>
    <source>
        <strain evidence="6">DSM 11526</strain>
    </source>
</reference>
<dbReference type="InterPro" id="IPR001208">
    <property type="entry name" value="MCM_dom"/>
</dbReference>
<sequence length="504" mass="53938">MSLAVIHTRAQLGIEAPAVTVEVHLSGGLPSMSIVGLPETAVKESRERVRSALITAGFDFPQRRITINLAPADLPKEGGRYDLAIAVGILLASGQLKRWKGSEATEMIGELALSGAVRPVRGVLPAAVAAGRSGRSLIVALDNAAEAVMAQRTEVFAVGHLLELVAHLTGKQRLEPVLGSLSVTPVEEGPDLADVKGQLQARRALEVAAAGGHNLLFSGPPGSGKSMLAARLPGLLPPLETEQQLEVAAICSVAGHDVRPACHGVRSFRAPHHTASAIALVGGGSHPRPGEISLAHQGVLFLDELPEYPRRVLEVLREPLETGEILISRAARQTRYPARFQLVAAMNPCPCGYHDDGTDRCICTPDQIRRYQQKISGPLLDRIDLQLQVPALPPEALLQPDQPGESSARVRQRVVAAHVRQLERQGCMNRELGGRDLEAYCALDDATRALLVRVMKQTQLSARACHRLLRVARTLADLAGEERVGQEQLLEALAFRGLAGADCD</sequence>
<dbReference type="InterPro" id="IPR004482">
    <property type="entry name" value="Mg_chelat-rel"/>
</dbReference>
<evidence type="ECO:0000259" key="4">
    <source>
        <dbReference type="PROSITE" id="PS50051"/>
    </source>
</evidence>
<dbReference type="GO" id="GO:0003677">
    <property type="term" value="F:DNA binding"/>
    <property type="evidence" value="ECO:0007669"/>
    <property type="project" value="InterPro"/>
</dbReference>
<accession>A0A1H4DJ07</accession>
<dbReference type="Proteomes" id="UP000242469">
    <property type="component" value="Unassembled WGS sequence"/>
</dbReference>